<evidence type="ECO:0000313" key="14">
    <source>
        <dbReference type="EMBL" id="WOJ96338.1"/>
    </source>
</evidence>
<comment type="pathway">
    <text evidence="1">Glycerolipid metabolism; triacylglycerol biosynthesis.</text>
</comment>
<keyword evidence="7" id="KW-0319">Glycerol metabolism</keyword>
<feature type="compositionally biased region" description="Basic residues" evidence="11">
    <location>
        <begin position="536"/>
        <end position="546"/>
    </location>
</feature>
<evidence type="ECO:0000256" key="2">
    <source>
        <dbReference type="ARBA" id="ARBA00005189"/>
    </source>
</evidence>
<proteinExistence type="inferred from homology"/>
<keyword evidence="9 14" id="KW-0012">Acyltransferase</keyword>
<dbReference type="Proteomes" id="UP001626549">
    <property type="component" value="Chromosome"/>
</dbReference>
<dbReference type="InterPro" id="IPR009721">
    <property type="entry name" value="O-acyltransferase_WSD1_C"/>
</dbReference>
<feature type="domain" description="O-acyltransferase WSD1 C-terminal" evidence="13">
    <location>
        <begin position="317"/>
        <end position="461"/>
    </location>
</feature>
<feature type="compositionally biased region" description="Basic residues" evidence="11">
    <location>
        <begin position="506"/>
        <end position="526"/>
    </location>
</feature>
<protein>
    <recommendedName>
        <fullName evidence="4">diacylglycerol O-acyltransferase</fullName>
        <ecNumber evidence="4">2.3.1.20</ecNumber>
    </recommendedName>
</protein>
<dbReference type="PANTHER" id="PTHR31650:SF1">
    <property type="entry name" value="WAX ESTER SYNTHASE_DIACYLGLYCEROL ACYLTRANSFERASE 4-RELATED"/>
    <property type="match status" value="1"/>
</dbReference>
<gene>
    <name evidence="14" type="ORF">R0137_13925</name>
</gene>
<evidence type="ECO:0000313" key="15">
    <source>
        <dbReference type="Proteomes" id="UP001626549"/>
    </source>
</evidence>
<evidence type="ECO:0000256" key="9">
    <source>
        <dbReference type="ARBA" id="ARBA00023315"/>
    </source>
</evidence>
<dbReference type="RefSeq" id="WP_407327018.1">
    <property type="nucleotide sequence ID" value="NZ_CP136865.1"/>
</dbReference>
<evidence type="ECO:0000256" key="1">
    <source>
        <dbReference type="ARBA" id="ARBA00004771"/>
    </source>
</evidence>
<keyword evidence="15" id="KW-1185">Reference proteome</keyword>
<comment type="catalytic activity">
    <reaction evidence="10">
        <text>an acyl-CoA + a 1,2-diacyl-sn-glycerol = a triacyl-sn-glycerol + CoA</text>
        <dbReference type="Rhea" id="RHEA:10868"/>
        <dbReference type="ChEBI" id="CHEBI:17815"/>
        <dbReference type="ChEBI" id="CHEBI:57287"/>
        <dbReference type="ChEBI" id="CHEBI:58342"/>
        <dbReference type="ChEBI" id="CHEBI:64615"/>
        <dbReference type="EC" id="2.3.1.20"/>
    </reaction>
</comment>
<dbReference type="NCBIfam" id="TIGR02946">
    <property type="entry name" value="acyl_WS_DGAT"/>
    <property type="match status" value="1"/>
</dbReference>
<keyword evidence="8" id="KW-0443">Lipid metabolism</keyword>
<dbReference type="EC" id="2.3.1.20" evidence="4"/>
<comment type="similarity">
    <text evidence="3">Belongs to the long-chain O-acyltransferase family.</text>
</comment>
<dbReference type="GO" id="GO:0016746">
    <property type="term" value="F:acyltransferase activity"/>
    <property type="evidence" value="ECO:0007669"/>
    <property type="project" value="UniProtKB-KW"/>
</dbReference>
<dbReference type="EMBL" id="CP136865">
    <property type="protein sequence ID" value="WOJ96338.1"/>
    <property type="molecule type" value="Genomic_DNA"/>
</dbReference>
<name>A0ABZ0ICA7_9GAMM</name>
<dbReference type="Pfam" id="PF03007">
    <property type="entry name" value="WS_DGAT_cat"/>
    <property type="match status" value="1"/>
</dbReference>
<comment type="pathway">
    <text evidence="2">Lipid metabolism.</text>
</comment>
<accession>A0ABZ0ICA7</accession>
<evidence type="ECO:0000256" key="11">
    <source>
        <dbReference type="SAM" id="MobiDB-lite"/>
    </source>
</evidence>
<dbReference type="InterPro" id="IPR014292">
    <property type="entry name" value="Acyl_transf_WS/DGAT"/>
</dbReference>
<evidence type="ECO:0000256" key="8">
    <source>
        <dbReference type="ARBA" id="ARBA00023098"/>
    </source>
</evidence>
<dbReference type="InterPro" id="IPR004255">
    <property type="entry name" value="O-acyltransferase_WSD1_N"/>
</dbReference>
<feature type="domain" description="O-acyltransferase WSD1-like N-terminal" evidence="12">
    <location>
        <begin position="4"/>
        <end position="277"/>
    </location>
</feature>
<evidence type="ECO:0000256" key="7">
    <source>
        <dbReference type="ARBA" id="ARBA00022798"/>
    </source>
</evidence>
<evidence type="ECO:0000256" key="5">
    <source>
        <dbReference type="ARBA" id="ARBA00022516"/>
    </source>
</evidence>
<dbReference type="InterPro" id="IPR045034">
    <property type="entry name" value="O-acyltransferase_WSD1-like"/>
</dbReference>
<organism evidence="14 15">
    <name type="scientific">Congregibacter brevis</name>
    <dbReference type="NCBI Taxonomy" id="3081201"/>
    <lineage>
        <taxon>Bacteria</taxon>
        <taxon>Pseudomonadati</taxon>
        <taxon>Pseudomonadota</taxon>
        <taxon>Gammaproteobacteria</taxon>
        <taxon>Cellvibrionales</taxon>
        <taxon>Halieaceae</taxon>
        <taxon>Congregibacter</taxon>
    </lineage>
</organism>
<evidence type="ECO:0000256" key="6">
    <source>
        <dbReference type="ARBA" id="ARBA00022679"/>
    </source>
</evidence>
<sequence length="546" mass="59536">MKKLSMVDKGFLLGESREMPMHVSGVSLFTLPDGAEVQEFLEGIADNLKDADALLPPFGDRIKTGRLGVAGNVYWEPDPSLDLDYHIRHSALPRPGRYRELFNLVGRLHGTLLERSRPLWEMHLIEGLENRQFAIFSKTHHAAVDGARSIHVTRSMLSSDPDTVRSESPLSLASWESYRKAIKEGRQAEYTDAEVRTVADILKSTYGSGANAFNALKNVAGAWTGRKSDLAMPHLKVPRSSLNGKIDAGRRFVAQTWPFARIRAVGKAFDATFNDTVLAMCAGALRQYMLNHSELPKDSLKTLVPVSLRQAGDVDSGNAVAGITADLSTNIADPIKRFSAIKASVEAGKANYAGMSPKEVELLTMAMSAPTMLLLPLGMISHLPPYNLTISNVPGMRETMYWNGARMDGSYPLSIITDGMALNITLVSYADQVDFGIIACRRSVPQVQRLIDYMEDALQELEDAVGLKAKPTRRRAAVKTKAKAKTKTKTKTKANPKAKNSAAAKPKPKPKPKAKAKAKPKAKAKSTAKSSTTAKSKVKPKSKSKG</sequence>
<dbReference type="PANTHER" id="PTHR31650">
    <property type="entry name" value="O-ACYLTRANSFERASE (WSD1-LIKE) FAMILY PROTEIN"/>
    <property type="match status" value="1"/>
</dbReference>
<feature type="compositionally biased region" description="Basic residues" evidence="11">
    <location>
        <begin position="470"/>
        <end position="496"/>
    </location>
</feature>
<evidence type="ECO:0000259" key="13">
    <source>
        <dbReference type="Pfam" id="PF06974"/>
    </source>
</evidence>
<dbReference type="Pfam" id="PF06974">
    <property type="entry name" value="WS_DGAT_C"/>
    <property type="match status" value="1"/>
</dbReference>
<reference evidence="14 15" key="1">
    <citation type="submission" date="2023-10" db="EMBL/GenBank/DDBJ databases">
        <title>Two novel species belonging to the OM43/NOR5 clade.</title>
        <authorList>
            <person name="Park M."/>
        </authorList>
    </citation>
    <scope>NUCLEOTIDE SEQUENCE [LARGE SCALE GENOMIC DNA]</scope>
    <source>
        <strain evidence="14 15">IMCC45268</strain>
    </source>
</reference>
<evidence type="ECO:0000256" key="10">
    <source>
        <dbReference type="ARBA" id="ARBA00048109"/>
    </source>
</evidence>
<keyword evidence="6 14" id="KW-0808">Transferase</keyword>
<evidence type="ECO:0000256" key="3">
    <source>
        <dbReference type="ARBA" id="ARBA00009587"/>
    </source>
</evidence>
<evidence type="ECO:0000259" key="12">
    <source>
        <dbReference type="Pfam" id="PF03007"/>
    </source>
</evidence>
<evidence type="ECO:0000256" key="4">
    <source>
        <dbReference type="ARBA" id="ARBA00013244"/>
    </source>
</evidence>
<feature type="region of interest" description="Disordered" evidence="11">
    <location>
        <begin position="470"/>
        <end position="546"/>
    </location>
</feature>
<keyword evidence="5" id="KW-0444">Lipid biosynthesis</keyword>